<evidence type="ECO:0000256" key="2">
    <source>
        <dbReference type="ARBA" id="ARBA00023012"/>
    </source>
</evidence>
<proteinExistence type="predicted"/>
<feature type="domain" description="Response regulatory" evidence="8">
    <location>
        <begin position="8"/>
        <end position="120"/>
    </location>
</feature>
<evidence type="ECO:0000256" key="6">
    <source>
        <dbReference type="PROSITE-ProRule" id="PRU00169"/>
    </source>
</evidence>
<dbReference type="GO" id="GO:0000156">
    <property type="term" value="F:phosphorelay response regulator activity"/>
    <property type="evidence" value="ECO:0007669"/>
    <property type="project" value="TreeGrafter"/>
</dbReference>
<reference evidence="10 11" key="1">
    <citation type="submission" date="2019-04" db="EMBL/GenBank/DDBJ databases">
        <title>Microbes associate with the intestines of laboratory mice.</title>
        <authorList>
            <person name="Navarre W."/>
            <person name="Wong E."/>
            <person name="Huang K.C."/>
            <person name="Tropini C."/>
            <person name="Ng K."/>
            <person name="Yu B."/>
        </authorList>
    </citation>
    <scope>NUCLEOTIDE SEQUENCE [LARGE SCALE GENOMIC DNA]</scope>
    <source>
        <strain evidence="10 11">NM48_B13</strain>
    </source>
</reference>
<dbReference type="FunFam" id="3.40.50.2300:FF:000001">
    <property type="entry name" value="DNA-binding response regulator PhoB"/>
    <property type="match status" value="1"/>
</dbReference>
<dbReference type="Gene3D" id="1.10.10.10">
    <property type="entry name" value="Winged helix-like DNA-binding domain superfamily/Winged helix DNA-binding domain"/>
    <property type="match status" value="1"/>
</dbReference>
<keyword evidence="11" id="KW-1185">Reference proteome</keyword>
<dbReference type="Pfam" id="PF00486">
    <property type="entry name" value="Trans_reg_C"/>
    <property type="match status" value="1"/>
</dbReference>
<keyword evidence="1 6" id="KW-0597">Phosphoprotein</keyword>
<dbReference type="EMBL" id="SSTM01000004">
    <property type="protein sequence ID" value="TJW10325.1"/>
    <property type="molecule type" value="Genomic_DNA"/>
</dbReference>
<evidence type="ECO:0000256" key="7">
    <source>
        <dbReference type="PROSITE-ProRule" id="PRU01091"/>
    </source>
</evidence>
<dbReference type="SMART" id="SM00862">
    <property type="entry name" value="Trans_reg_C"/>
    <property type="match status" value="1"/>
</dbReference>
<protein>
    <submittedName>
        <fullName evidence="10">Response regulator transcription factor</fullName>
    </submittedName>
</protein>
<dbReference type="InterPro" id="IPR001867">
    <property type="entry name" value="OmpR/PhoB-type_DNA-bd"/>
</dbReference>
<evidence type="ECO:0000313" key="10">
    <source>
        <dbReference type="EMBL" id="TJW10325.1"/>
    </source>
</evidence>
<evidence type="ECO:0000256" key="4">
    <source>
        <dbReference type="ARBA" id="ARBA00023125"/>
    </source>
</evidence>
<dbReference type="Gene3D" id="6.10.250.690">
    <property type="match status" value="1"/>
</dbReference>
<organism evidence="10 11">
    <name type="scientific">Parvibacter caecicola</name>
    <dbReference type="NCBI Taxonomy" id="747645"/>
    <lineage>
        <taxon>Bacteria</taxon>
        <taxon>Bacillati</taxon>
        <taxon>Actinomycetota</taxon>
        <taxon>Coriobacteriia</taxon>
        <taxon>Coriobacteriales</taxon>
        <taxon>Coriobacteriaceae</taxon>
        <taxon>Parvibacter</taxon>
    </lineage>
</organism>
<evidence type="ECO:0000259" key="8">
    <source>
        <dbReference type="PROSITE" id="PS50110"/>
    </source>
</evidence>
<dbReference type="SMART" id="SM00448">
    <property type="entry name" value="REC"/>
    <property type="match status" value="1"/>
</dbReference>
<accession>A0A4T9TAQ0</accession>
<evidence type="ECO:0000256" key="5">
    <source>
        <dbReference type="ARBA" id="ARBA00023163"/>
    </source>
</evidence>
<dbReference type="PANTHER" id="PTHR48111">
    <property type="entry name" value="REGULATOR OF RPOS"/>
    <property type="match status" value="1"/>
</dbReference>
<gene>
    <name evidence="10" type="ORF">E5982_07200</name>
</gene>
<dbReference type="Proteomes" id="UP000309454">
    <property type="component" value="Unassembled WGS sequence"/>
</dbReference>
<sequence length="231" mass="25219">MKADGTYTLLVADDEPDILELLKDFFTSQGYRVLAARNGEEALQLAQKGPDLVLLDVAMPKADGLEVCRRLRQHLHCPILFLTARVEDADALEGFEAGADDYIPKPFSLPVLAARVAAHLAREGRQAAGGGAEVRFAGNVTIDFRQCAVFANGGPVGLTPREFAIVSLLAKHPGRVFDRDLIHQKVGGWDAVSSPLVVTEHVRRIRKKLLDAGAETDPIETVWGLGYRWRG</sequence>
<dbReference type="GO" id="GO:0000976">
    <property type="term" value="F:transcription cis-regulatory region binding"/>
    <property type="evidence" value="ECO:0007669"/>
    <property type="project" value="TreeGrafter"/>
</dbReference>
<evidence type="ECO:0000313" key="11">
    <source>
        <dbReference type="Proteomes" id="UP000309454"/>
    </source>
</evidence>
<dbReference type="GO" id="GO:0006355">
    <property type="term" value="P:regulation of DNA-templated transcription"/>
    <property type="evidence" value="ECO:0007669"/>
    <property type="project" value="InterPro"/>
</dbReference>
<keyword evidence="4 7" id="KW-0238">DNA-binding</keyword>
<dbReference type="PROSITE" id="PS51755">
    <property type="entry name" value="OMPR_PHOB"/>
    <property type="match status" value="1"/>
</dbReference>
<name>A0A4T9TAQ0_9ACTN</name>
<dbReference type="PROSITE" id="PS50110">
    <property type="entry name" value="RESPONSE_REGULATORY"/>
    <property type="match status" value="1"/>
</dbReference>
<dbReference type="SUPFAM" id="SSF52172">
    <property type="entry name" value="CheY-like"/>
    <property type="match status" value="1"/>
</dbReference>
<dbReference type="CDD" id="cd17574">
    <property type="entry name" value="REC_OmpR"/>
    <property type="match status" value="1"/>
</dbReference>
<dbReference type="AlphaFoldDB" id="A0A4T9TAQ0"/>
<feature type="modified residue" description="4-aspartylphosphate" evidence="6">
    <location>
        <position position="56"/>
    </location>
</feature>
<comment type="caution">
    <text evidence="10">The sequence shown here is derived from an EMBL/GenBank/DDBJ whole genome shotgun (WGS) entry which is preliminary data.</text>
</comment>
<dbReference type="PANTHER" id="PTHR48111:SF1">
    <property type="entry name" value="TWO-COMPONENT RESPONSE REGULATOR ORR33"/>
    <property type="match status" value="1"/>
</dbReference>
<evidence type="ECO:0000256" key="1">
    <source>
        <dbReference type="ARBA" id="ARBA00022553"/>
    </source>
</evidence>
<dbReference type="CDD" id="cd00383">
    <property type="entry name" value="trans_reg_C"/>
    <property type="match status" value="1"/>
</dbReference>
<keyword evidence="5" id="KW-0804">Transcription</keyword>
<keyword evidence="3" id="KW-0805">Transcription regulation</keyword>
<feature type="DNA-binding region" description="OmpR/PhoB-type" evidence="7">
    <location>
        <begin position="131"/>
        <end position="231"/>
    </location>
</feature>
<dbReference type="Pfam" id="PF00072">
    <property type="entry name" value="Response_reg"/>
    <property type="match status" value="1"/>
</dbReference>
<dbReference type="RefSeq" id="WP_136845949.1">
    <property type="nucleotide sequence ID" value="NZ_SSTM01000004.1"/>
</dbReference>
<evidence type="ECO:0000259" key="9">
    <source>
        <dbReference type="PROSITE" id="PS51755"/>
    </source>
</evidence>
<dbReference type="GO" id="GO:0005829">
    <property type="term" value="C:cytosol"/>
    <property type="evidence" value="ECO:0007669"/>
    <property type="project" value="TreeGrafter"/>
</dbReference>
<feature type="domain" description="OmpR/PhoB-type" evidence="9">
    <location>
        <begin position="131"/>
        <end position="231"/>
    </location>
</feature>
<dbReference type="InterPro" id="IPR039420">
    <property type="entry name" value="WalR-like"/>
</dbReference>
<evidence type="ECO:0000256" key="3">
    <source>
        <dbReference type="ARBA" id="ARBA00023015"/>
    </source>
</evidence>
<dbReference type="InterPro" id="IPR036388">
    <property type="entry name" value="WH-like_DNA-bd_sf"/>
</dbReference>
<dbReference type="InterPro" id="IPR001789">
    <property type="entry name" value="Sig_transdc_resp-reg_receiver"/>
</dbReference>
<dbReference type="OrthoDB" id="9775518at2"/>
<dbReference type="InterPro" id="IPR011006">
    <property type="entry name" value="CheY-like_superfamily"/>
</dbReference>
<dbReference type="Gene3D" id="3.40.50.2300">
    <property type="match status" value="1"/>
</dbReference>
<keyword evidence="2" id="KW-0902">Two-component regulatory system</keyword>
<dbReference type="GO" id="GO:0032993">
    <property type="term" value="C:protein-DNA complex"/>
    <property type="evidence" value="ECO:0007669"/>
    <property type="project" value="TreeGrafter"/>
</dbReference>